<reference evidence="1" key="1">
    <citation type="submission" date="2024-05" db="EMBL/GenBank/DDBJ databases">
        <authorList>
            <person name="Kim S."/>
            <person name="Heo J."/>
            <person name="Choi H."/>
            <person name="Choi Y."/>
            <person name="Kwon S.-W."/>
            <person name="Kim Y."/>
        </authorList>
    </citation>
    <scope>NUCLEOTIDE SEQUENCE</scope>
    <source>
        <strain evidence="1">KACC 23698</strain>
    </source>
</reference>
<dbReference type="EMBL" id="CP157484">
    <property type="protein sequence ID" value="XBO38630.1"/>
    <property type="molecule type" value="Genomic_DNA"/>
</dbReference>
<name>A0AAU7JEQ5_9HYPH</name>
<dbReference type="AlphaFoldDB" id="A0AAU7JEQ5"/>
<protein>
    <submittedName>
        <fullName evidence="1">Nitrate ABC transporter substrate-binding protein</fullName>
    </submittedName>
</protein>
<dbReference type="SUPFAM" id="SSF53850">
    <property type="entry name" value="Periplasmic binding protein-like II"/>
    <property type="match status" value="1"/>
</dbReference>
<evidence type="ECO:0000313" key="1">
    <source>
        <dbReference type="EMBL" id="XBO38630.1"/>
    </source>
</evidence>
<sequence length="318" mass="35668">MTVTLRIATRDWDYLTPLLLRDVVSDRLELQITRVATLLASFSTTEEFDAAELSFSRHASAMTQGEANYVGLPCFIMRGFRHRCVITREASPLERLSQLKGKRIGVTGWRDSGNTWTRAALRREGVGVEDAFWIAGRLTAQHPIVDRLDGFGRPGLIETDPAERPMMEMLAKGDLDAVFTPFMPDGFFARGSGFRPLLRDFRGAECAYYDDVGYVPAHHLLGVKTAILREHPWIADELSSLVDESQRVWTAKRRKYAETSPFVLEELLFAGRSLAPDWNDSGLEQNARMIADFGVELHQQGILPKPVGVETLFPGLKA</sequence>
<dbReference type="Gene3D" id="3.40.190.10">
    <property type="entry name" value="Periplasmic binding protein-like II"/>
    <property type="match status" value="1"/>
</dbReference>
<dbReference type="RefSeq" id="WP_406855470.1">
    <property type="nucleotide sequence ID" value="NZ_CP157484.1"/>
</dbReference>
<gene>
    <name evidence="1" type="ORF">ABEG18_23525</name>
</gene>
<accession>A0AAU7JEQ5</accession>
<proteinExistence type="predicted"/>
<organism evidence="1">
    <name type="scientific">Alsobacter sp. KACC 23698</name>
    <dbReference type="NCBI Taxonomy" id="3149229"/>
    <lineage>
        <taxon>Bacteria</taxon>
        <taxon>Pseudomonadati</taxon>
        <taxon>Pseudomonadota</taxon>
        <taxon>Alphaproteobacteria</taxon>
        <taxon>Hyphomicrobiales</taxon>
        <taxon>Alsobacteraceae</taxon>
        <taxon>Alsobacter</taxon>
    </lineage>
</organism>